<dbReference type="EMBL" id="BK016138">
    <property type="protein sequence ID" value="DAF97932.1"/>
    <property type="molecule type" value="Genomic_DNA"/>
</dbReference>
<accession>A0A8S5UU22</accession>
<name>A0A8S5UU22_9CAUD</name>
<organism evidence="1">
    <name type="scientific">Myoviridae sp. ctvxP16</name>
    <dbReference type="NCBI Taxonomy" id="2825205"/>
    <lineage>
        <taxon>Viruses</taxon>
        <taxon>Duplodnaviria</taxon>
        <taxon>Heunggongvirae</taxon>
        <taxon>Uroviricota</taxon>
        <taxon>Caudoviricetes</taxon>
    </lineage>
</organism>
<sequence>MVINNNKIAIFAQKIKVFENFLTFFQKWNFSRRF</sequence>
<protein>
    <submittedName>
        <fullName evidence="1">Uncharacterized protein</fullName>
    </submittedName>
</protein>
<evidence type="ECO:0000313" key="1">
    <source>
        <dbReference type="EMBL" id="DAF97932.1"/>
    </source>
</evidence>
<reference evidence="1" key="1">
    <citation type="journal article" date="2021" name="Proc. Natl. Acad. Sci. U.S.A.">
        <title>A Catalog of Tens of Thousands of Viruses from Human Metagenomes Reveals Hidden Associations with Chronic Diseases.</title>
        <authorList>
            <person name="Tisza M.J."/>
            <person name="Buck C.B."/>
        </authorList>
    </citation>
    <scope>NUCLEOTIDE SEQUENCE</scope>
    <source>
        <strain evidence="1">CtvxP16</strain>
    </source>
</reference>
<proteinExistence type="predicted"/>